<reference evidence="8" key="1">
    <citation type="submission" date="2021-02" db="EMBL/GenBank/DDBJ databases">
        <authorList>
            <person name="Dougan E. K."/>
            <person name="Rhodes N."/>
            <person name="Thang M."/>
            <person name="Chan C."/>
        </authorList>
    </citation>
    <scope>NUCLEOTIDE SEQUENCE</scope>
</reference>
<dbReference type="EMBL" id="CAJNNV010010242">
    <property type="protein sequence ID" value="CAE8598407.1"/>
    <property type="molecule type" value="Genomic_DNA"/>
</dbReference>
<evidence type="ECO:0000256" key="1">
    <source>
        <dbReference type="ARBA" id="ARBA00004123"/>
    </source>
</evidence>
<keyword evidence="5" id="KW-0949">S-adenosyl-L-methionine</keyword>
<dbReference type="GO" id="GO:0003676">
    <property type="term" value="F:nucleic acid binding"/>
    <property type="evidence" value="ECO:0007669"/>
    <property type="project" value="InterPro"/>
</dbReference>
<accession>A0A813ED35</accession>
<evidence type="ECO:0000313" key="8">
    <source>
        <dbReference type="EMBL" id="CAE8598407.1"/>
    </source>
</evidence>
<dbReference type="GO" id="GO:0035657">
    <property type="term" value="C:eRF1 methyltransferase complex"/>
    <property type="evidence" value="ECO:0007669"/>
    <property type="project" value="TreeGrafter"/>
</dbReference>
<dbReference type="PANTHER" id="PTHR45875:SF1">
    <property type="entry name" value="METHYLTRANSFERASE N6AMT1"/>
    <property type="match status" value="1"/>
</dbReference>
<protein>
    <recommendedName>
        <fullName evidence="11">Methyltransferase small domain-containing protein</fullName>
    </recommendedName>
</protein>
<dbReference type="EMBL" id="CAJNNW010003265">
    <property type="protein sequence ID" value="CAE8645222.1"/>
    <property type="molecule type" value="Genomic_DNA"/>
</dbReference>
<evidence type="ECO:0000313" key="9">
    <source>
        <dbReference type="EMBL" id="CAE8645222.1"/>
    </source>
</evidence>
<keyword evidence="6" id="KW-0539">Nucleus</keyword>
<dbReference type="FunFam" id="3.40.50.150:FF:000077">
    <property type="entry name" value="HemK methyltransferase family member 2"/>
    <property type="match status" value="1"/>
</dbReference>
<comment type="subcellular location">
    <subcellularLocation>
        <location evidence="1">Nucleus</location>
    </subcellularLocation>
</comment>
<proteinExistence type="inferred from homology"/>
<dbReference type="GO" id="GO:0008276">
    <property type="term" value="F:protein methyltransferase activity"/>
    <property type="evidence" value="ECO:0007669"/>
    <property type="project" value="TreeGrafter"/>
</dbReference>
<keyword evidence="3" id="KW-0489">Methyltransferase</keyword>
<dbReference type="AlphaFoldDB" id="A0A813ED35"/>
<dbReference type="OrthoDB" id="406152at2759"/>
<dbReference type="Proteomes" id="UP000626109">
    <property type="component" value="Unassembled WGS sequence"/>
</dbReference>
<evidence type="ECO:0000256" key="4">
    <source>
        <dbReference type="ARBA" id="ARBA00022679"/>
    </source>
</evidence>
<gene>
    <name evidence="8" type="ORF">PGLA1383_LOCUS16816</name>
    <name evidence="9" type="ORF">PGLA2088_LOCUS3723</name>
</gene>
<evidence type="ECO:0008006" key="11">
    <source>
        <dbReference type="Google" id="ProtNLM"/>
    </source>
</evidence>
<dbReference type="Proteomes" id="UP000654075">
    <property type="component" value="Unassembled WGS sequence"/>
</dbReference>
<sequence>MSSQCESSGDEDPEPARPPPAWAAPLVTLAKSLIGTEVYPPSDDTFLLLEVLASDAQRLETLRPRVCLELGCGSGTVIAGLWHVLKGGHGNAGMSVMPLMLAVDKNPDAVACTAALMREQGMSLNAEVLRGSLTSCLRLAGMVDIAVCNPPYVPTDDEEEMRGFGISVSWAGGSRGREVIDKLLPQVAEILAPQGLFYMVCLAENDPEEIMGNALALGLHGSVAGQDRRGIEELFILRFERIGSG</sequence>
<dbReference type="PROSITE" id="PS00092">
    <property type="entry name" value="N6_MTASE"/>
    <property type="match status" value="1"/>
</dbReference>
<comment type="caution">
    <text evidence="8">The sequence shown here is derived from an EMBL/GenBank/DDBJ whole genome shotgun (WGS) entry which is preliminary data.</text>
</comment>
<dbReference type="OMA" id="EWDDWME"/>
<dbReference type="GO" id="GO:0008757">
    <property type="term" value="F:S-adenosylmethionine-dependent methyltransferase activity"/>
    <property type="evidence" value="ECO:0007669"/>
    <property type="project" value="TreeGrafter"/>
</dbReference>
<evidence type="ECO:0000256" key="2">
    <source>
        <dbReference type="ARBA" id="ARBA00006149"/>
    </source>
</evidence>
<dbReference type="InterPro" id="IPR052190">
    <property type="entry name" value="Euk-Arch_PrmC-MTase"/>
</dbReference>
<keyword evidence="10" id="KW-1185">Reference proteome</keyword>
<dbReference type="GO" id="GO:0032259">
    <property type="term" value="P:methylation"/>
    <property type="evidence" value="ECO:0007669"/>
    <property type="project" value="UniProtKB-KW"/>
</dbReference>
<name>A0A813ED35_POLGL</name>
<dbReference type="GO" id="GO:0005634">
    <property type="term" value="C:nucleus"/>
    <property type="evidence" value="ECO:0007669"/>
    <property type="project" value="UniProtKB-SubCell"/>
</dbReference>
<evidence type="ECO:0000256" key="5">
    <source>
        <dbReference type="ARBA" id="ARBA00022691"/>
    </source>
</evidence>
<comment type="similarity">
    <text evidence="2">Belongs to the eukaryotic/archaeal PrmC-related family.</text>
</comment>
<dbReference type="InterPro" id="IPR029063">
    <property type="entry name" value="SAM-dependent_MTases_sf"/>
</dbReference>
<dbReference type="PANTHER" id="PTHR45875">
    <property type="entry name" value="METHYLTRANSFERASE N6AMT1"/>
    <property type="match status" value="1"/>
</dbReference>
<evidence type="ECO:0000256" key="3">
    <source>
        <dbReference type="ARBA" id="ARBA00022603"/>
    </source>
</evidence>
<evidence type="ECO:0000256" key="6">
    <source>
        <dbReference type="ARBA" id="ARBA00023242"/>
    </source>
</evidence>
<organism evidence="8 10">
    <name type="scientific">Polarella glacialis</name>
    <name type="common">Dinoflagellate</name>
    <dbReference type="NCBI Taxonomy" id="89957"/>
    <lineage>
        <taxon>Eukaryota</taxon>
        <taxon>Sar</taxon>
        <taxon>Alveolata</taxon>
        <taxon>Dinophyceae</taxon>
        <taxon>Suessiales</taxon>
        <taxon>Suessiaceae</taxon>
        <taxon>Polarella</taxon>
    </lineage>
</organism>
<keyword evidence="4" id="KW-0808">Transferase</keyword>
<dbReference type="SUPFAM" id="SSF53335">
    <property type="entry name" value="S-adenosyl-L-methionine-dependent methyltransferases"/>
    <property type="match status" value="1"/>
</dbReference>
<dbReference type="Gene3D" id="3.40.50.150">
    <property type="entry name" value="Vaccinia Virus protein VP39"/>
    <property type="match status" value="1"/>
</dbReference>
<feature type="region of interest" description="Disordered" evidence="7">
    <location>
        <begin position="1"/>
        <end position="21"/>
    </location>
</feature>
<evidence type="ECO:0000256" key="7">
    <source>
        <dbReference type="SAM" id="MobiDB-lite"/>
    </source>
</evidence>
<evidence type="ECO:0000313" key="10">
    <source>
        <dbReference type="Proteomes" id="UP000654075"/>
    </source>
</evidence>
<dbReference type="InterPro" id="IPR002052">
    <property type="entry name" value="DNA_methylase_N6_adenine_CS"/>
</dbReference>